<keyword evidence="4" id="KW-1185">Reference proteome</keyword>
<dbReference type="GeneID" id="75918752"/>
<comment type="caution">
    <text evidence="3">The sequence shown here is derived from an EMBL/GenBank/DDBJ whole genome shotgun (WGS) entry which is preliminary data.</text>
</comment>
<organism evidence="3 4">
    <name type="scientific">Umbelopsis ramanniana AG</name>
    <dbReference type="NCBI Taxonomy" id="1314678"/>
    <lineage>
        <taxon>Eukaryota</taxon>
        <taxon>Fungi</taxon>
        <taxon>Fungi incertae sedis</taxon>
        <taxon>Mucoromycota</taxon>
        <taxon>Mucoromycotina</taxon>
        <taxon>Umbelopsidomycetes</taxon>
        <taxon>Umbelopsidales</taxon>
        <taxon>Umbelopsidaceae</taxon>
        <taxon>Umbelopsis</taxon>
    </lineage>
</organism>
<feature type="transmembrane region" description="Helical" evidence="2">
    <location>
        <begin position="155"/>
        <end position="173"/>
    </location>
</feature>
<gene>
    <name evidence="3" type="ORF">K450DRAFT_281744</name>
</gene>
<keyword evidence="2" id="KW-1133">Transmembrane helix</keyword>
<name>A0AAD5E7U6_UMBRA</name>
<dbReference type="AlphaFoldDB" id="A0AAD5E7U6"/>
<protein>
    <submittedName>
        <fullName evidence="3">Uncharacterized protein</fullName>
    </submittedName>
</protein>
<dbReference type="Proteomes" id="UP001206595">
    <property type="component" value="Unassembled WGS sequence"/>
</dbReference>
<dbReference type="RefSeq" id="XP_051443516.1">
    <property type="nucleotide sequence ID" value="XM_051593410.1"/>
</dbReference>
<proteinExistence type="predicted"/>
<evidence type="ECO:0000256" key="2">
    <source>
        <dbReference type="SAM" id="Phobius"/>
    </source>
</evidence>
<feature type="region of interest" description="Disordered" evidence="1">
    <location>
        <begin position="1"/>
        <end position="49"/>
    </location>
</feature>
<keyword evidence="2" id="KW-0472">Membrane</keyword>
<feature type="transmembrane region" description="Helical" evidence="2">
    <location>
        <begin position="185"/>
        <end position="203"/>
    </location>
</feature>
<feature type="transmembrane region" description="Helical" evidence="2">
    <location>
        <begin position="99"/>
        <end position="121"/>
    </location>
</feature>
<reference evidence="3" key="1">
    <citation type="submission" date="2021-06" db="EMBL/GenBank/DDBJ databases">
        <authorList>
            <consortium name="DOE Joint Genome Institute"/>
            <person name="Mondo S.J."/>
            <person name="Amses K.R."/>
            <person name="Simmons D.R."/>
            <person name="Longcore J.E."/>
            <person name="Seto K."/>
            <person name="Alves G.H."/>
            <person name="Bonds A.E."/>
            <person name="Quandt C.A."/>
            <person name="Davis W.J."/>
            <person name="Chang Y."/>
            <person name="Letcher P.M."/>
            <person name="Powell M.J."/>
            <person name="Kuo A."/>
            <person name="Labutti K."/>
            <person name="Pangilinan J."/>
            <person name="Andreopoulos W."/>
            <person name="Tritt A."/>
            <person name="Riley R."/>
            <person name="Hundley H."/>
            <person name="Johnson J."/>
            <person name="Lipzen A."/>
            <person name="Barry K."/>
            <person name="Berbee M.L."/>
            <person name="Buchler N.E."/>
            <person name="Grigoriev I.V."/>
            <person name="Spatafora J.W."/>
            <person name="Stajich J.E."/>
            <person name="James T.Y."/>
        </authorList>
    </citation>
    <scope>NUCLEOTIDE SEQUENCE</scope>
    <source>
        <strain evidence="3">AG</strain>
    </source>
</reference>
<dbReference type="EMBL" id="MU620929">
    <property type="protein sequence ID" value="KAI8578512.1"/>
    <property type="molecule type" value="Genomic_DNA"/>
</dbReference>
<feature type="transmembrane region" description="Helical" evidence="2">
    <location>
        <begin position="127"/>
        <end position="148"/>
    </location>
</feature>
<feature type="compositionally biased region" description="Basic and acidic residues" evidence="1">
    <location>
        <begin position="1"/>
        <end position="19"/>
    </location>
</feature>
<accession>A0AAD5E7U6</accession>
<dbReference type="NCBIfam" id="NF041646">
    <property type="entry name" value="VC0807_fam"/>
    <property type="match status" value="1"/>
</dbReference>
<sequence length="326" mass="36515">MTVPEDRSLATLDTEKKSVDDEESRIKSPGLDGTIEFHKNDNIPQQNTPDDITLQSTKESEISAVDKVSDSAVDIAAENNTDVNDIDSPLSKRRRRRQALLKALYIILFNAAIPIGLYYALKPHIPAVWALVASTAPTIISVIAQAAIARRLDMIGVAVIFGFILSVILAVVSQDPKLLLLRESFVTAGVGGAMLVTLIPVRYKSFELKPILYYFAKDLIPMQPITRSDGQMEPRLEFFWRTSKTFRRHIRILTALDVFTLECEFGLKLFYILHFDLDKTVVLSNITLTIVGIVATLCTIYYAFWIRKKVKQEEPELLAKDTLSGA</sequence>
<evidence type="ECO:0000256" key="1">
    <source>
        <dbReference type="SAM" id="MobiDB-lite"/>
    </source>
</evidence>
<feature type="transmembrane region" description="Helical" evidence="2">
    <location>
        <begin position="250"/>
        <end position="273"/>
    </location>
</feature>
<evidence type="ECO:0000313" key="3">
    <source>
        <dbReference type="EMBL" id="KAI8578512.1"/>
    </source>
</evidence>
<feature type="transmembrane region" description="Helical" evidence="2">
    <location>
        <begin position="285"/>
        <end position="304"/>
    </location>
</feature>
<keyword evidence="2" id="KW-0812">Transmembrane</keyword>
<reference evidence="3" key="2">
    <citation type="journal article" date="2022" name="Proc. Natl. Acad. Sci. U.S.A.">
        <title>Diploid-dominant life cycles characterize the early evolution of Fungi.</title>
        <authorList>
            <person name="Amses K.R."/>
            <person name="Simmons D.R."/>
            <person name="Longcore J.E."/>
            <person name="Mondo S.J."/>
            <person name="Seto K."/>
            <person name="Jeronimo G.H."/>
            <person name="Bonds A.E."/>
            <person name="Quandt C.A."/>
            <person name="Davis W.J."/>
            <person name="Chang Y."/>
            <person name="Federici B.A."/>
            <person name="Kuo A."/>
            <person name="LaButti K."/>
            <person name="Pangilinan J."/>
            <person name="Andreopoulos W."/>
            <person name="Tritt A."/>
            <person name="Riley R."/>
            <person name="Hundley H."/>
            <person name="Johnson J."/>
            <person name="Lipzen A."/>
            <person name="Barry K."/>
            <person name="Lang B.F."/>
            <person name="Cuomo C.A."/>
            <person name="Buchler N.E."/>
            <person name="Grigoriev I.V."/>
            <person name="Spatafora J.W."/>
            <person name="Stajich J.E."/>
            <person name="James T.Y."/>
        </authorList>
    </citation>
    <scope>NUCLEOTIDE SEQUENCE</scope>
    <source>
        <strain evidence="3">AG</strain>
    </source>
</reference>
<evidence type="ECO:0000313" key="4">
    <source>
        <dbReference type="Proteomes" id="UP001206595"/>
    </source>
</evidence>